<dbReference type="Gene3D" id="1.20.120.10">
    <property type="entry name" value="Cytochrome c/b562"/>
    <property type="match status" value="1"/>
</dbReference>
<evidence type="ECO:0000313" key="7">
    <source>
        <dbReference type="EMBL" id="MCW2308032.1"/>
    </source>
</evidence>
<keyword evidence="3" id="KW-0479">Metal-binding</keyword>
<keyword evidence="5" id="KW-0408">Iron</keyword>
<dbReference type="InterPro" id="IPR010980">
    <property type="entry name" value="Cyt_c/b562"/>
</dbReference>
<organism evidence="7 8">
    <name type="scientific">Rhodobium gokarnense</name>
    <dbReference type="NCBI Taxonomy" id="364296"/>
    <lineage>
        <taxon>Bacteria</taxon>
        <taxon>Pseudomonadati</taxon>
        <taxon>Pseudomonadota</taxon>
        <taxon>Alphaproteobacteria</taxon>
        <taxon>Hyphomicrobiales</taxon>
        <taxon>Rhodobiaceae</taxon>
        <taxon>Rhodobium</taxon>
    </lineage>
</organism>
<dbReference type="Proteomes" id="UP001209755">
    <property type="component" value="Unassembled WGS sequence"/>
</dbReference>
<evidence type="ECO:0000256" key="4">
    <source>
        <dbReference type="ARBA" id="ARBA00022982"/>
    </source>
</evidence>
<keyword evidence="4" id="KW-0249">Electron transport</keyword>
<dbReference type="PRINTS" id="PR00608">
    <property type="entry name" value="CYTCHROMECII"/>
</dbReference>
<evidence type="ECO:0000256" key="6">
    <source>
        <dbReference type="SAM" id="SignalP"/>
    </source>
</evidence>
<evidence type="ECO:0000313" key="8">
    <source>
        <dbReference type="Proteomes" id="UP001209755"/>
    </source>
</evidence>
<keyword evidence="6" id="KW-0732">Signal</keyword>
<gene>
    <name evidence="7" type="ORF">M2319_002371</name>
</gene>
<dbReference type="Pfam" id="PF01322">
    <property type="entry name" value="Cytochrom_C_2"/>
    <property type="match status" value="1"/>
</dbReference>
<dbReference type="InterPro" id="IPR012127">
    <property type="entry name" value="Cyt_c_prime"/>
</dbReference>
<reference evidence="8" key="1">
    <citation type="submission" date="2023-07" db="EMBL/GenBank/DDBJ databases">
        <title>Genome sequencing of Purple Non-Sulfur Bacteria from various extreme environments.</title>
        <authorList>
            <person name="Mayer M."/>
        </authorList>
    </citation>
    <scope>NUCLEOTIDE SEQUENCE [LARGE SCALE GENOMIC DNA]</scope>
    <source>
        <strain evidence="8">DSM 17935</strain>
    </source>
</reference>
<protein>
    <submittedName>
        <fullName evidence="7">Cytochrome c556</fullName>
    </submittedName>
</protein>
<proteinExistence type="predicted"/>
<feature type="chain" id="PRO_5046585848" evidence="6">
    <location>
        <begin position="21"/>
        <end position="152"/>
    </location>
</feature>
<dbReference type="PIRSF" id="PIRSF000027">
    <property type="entry name" value="Cytc_c_prime"/>
    <property type="match status" value="1"/>
</dbReference>
<comment type="caution">
    <text evidence="7">The sequence shown here is derived from an EMBL/GenBank/DDBJ whole genome shotgun (WGS) entry which is preliminary data.</text>
</comment>
<evidence type="ECO:0000256" key="1">
    <source>
        <dbReference type="ARBA" id="ARBA00022448"/>
    </source>
</evidence>
<dbReference type="PROSITE" id="PS51009">
    <property type="entry name" value="CYTCII"/>
    <property type="match status" value="1"/>
</dbReference>
<keyword evidence="1" id="KW-0813">Transport</keyword>
<dbReference type="InterPro" id="IPR002321">
    <property type="entry name" value="Cyt_c_II"/>
</dbReference>
<dbReference type="RefSeq" id="WP_264601661.1">
    <property type="nucleotide sequence ID" value="NZ_JAOQNS010000006.1"/>
</dbReference>
<keyword evidence="2" id="KW-0349">Heme</keyword>
<evidence type="ECO:0000256" key="5">
    <source>
        <dbReference type="ARBA" id="ARBA00023004"/>
    </source>
</evidence>
<dbReference type="SUPFAM" id="SSF47175">
    <property type="entry name" value="Cytochromes"/>
    <property type="match status" value="1"/>
</dbReference>
<sequence>MRKFLLSTLFVVLPAAVAFAQSAEDTAKARMAYFELLGFEMHGLAAMAKGEVDYDADAAMAHAKDLKALTGYTISDLFAPGTSNADLPGKTRALPAIWEDMESFGEKGKAFHVAVDELNAAAGNGLDALRPAVGKLGAACKGCHDDFRAKDF</sequence>
<evidence type="ECO:0000256" key="3">
    <source>
        <dbReference type="ARBA" id="ARBA00022723"/>
    </source>
</evidence>
<name>A0ABT3HCD0_9HYPH</name>
<evidence type="ECO:0000256" key="2">
    <source>
        <dbReference type="ARBA" id="ARBA00022617"/>
    </source>
</evidence>
<feature type="signal peptide" evidence="6">
    <location>
        <begin position="1"/>
        <end position="20"/>
    </location>
</feature>
<accession>A0ABT3HCD0</accession>
<dbReference type="EMBL" id="JAOQNS010000006">
    <property type="protein sequence ID" value="MCW2308032.1"/>
    <property type="molecule type" value="Genomic_DNA"/>
</dbReference>
<keyword evidence="8" id="KW-1185">Reference proteome</keyword>
<dbReference type="InterPro" id="IPR015984">
    <property type="entry name" value="Cyt_c_prime_subgr"/>
</dbReference>